<dbReference type="Proteomes" id="UP000663864">
    <property type="component" value="Unassembled WGS sequence"/>
</dbReference>
<dbReference type="GO" id="GO:0015643">
    <property type="term" value="F:toxic substance binding"/>
    <property type="evidence" value="ECO:0007669"/>
    <property type="project" value="InterPro"/>
</dbReference>
<dbReference type="PANTHER" id="PTHR31918">
    <property type="entry name" value="TRANSMEMBRANE PROTEIN 181"/>
    <property type="match status" value="1"/>
</dbReference>
<gene>
    <name evidence="3" type="ORF">JBS370_LOCUS9466</name>
    <name evidence="2" type="ORF">ZHD862_LOCUS8822</name>
</gene>
<keyword evidence="1" id="KW-1133">Transmembrane helix</keyword>
<protein>
    <submittedName>
        <fullName evidence="2">Uncharacterized protein</fullName>
    </submittedName>
</protein>
<keyword evidence="1" id="KW-0812">Transmembrane</keyword>
<reference evidence="2" key="1">
    <citation type="submission" date="2021-02" db="EMBL/GenBank/DDBJ databases">
        <authorList>
            <person name="Nowell W R."/>
        </authorList>
    </citation>
    <scope>NUCLEOTIDE SEQUENCE</scope>
</reference>
<evidence type="ECO:0000313" key="4">
    <source>
        <dbReference type="Proteomes" id="UP000663864"/>
    </source>
</evidence>
<keyword evidence="1" id="KW-0472">Membrane</keyword>
<dbReference type="PANTHER" id="PTHR31918:SF1">
    <property type="entry name" value="TRANSMEMBRANE PROTEIN 181"/>
    <property type="match status" value="1"/>
</dbReference>
<organism evidence="2 4">
    <name type="scientific">Rotaria sordida</name>
    <dbReference type="NCBI Taxonomy" id="392033"/>
    <lineage>
        <taxon>Eukaryota</taxon>
        <taxon>Metazoa</taxon>
        <taxon>Spiralia</taxon>
        <taxon>Gnathifera</taxon>
        <taxon>Rotifera</taxon>
        <taxon>Eurotatoria</taxon>
        <taxon>Bdelloidea</taxon>
        <taxon>Philodinida</taxon>
        <taxon>Philodinidae</taxon>
        <taxon>Rotaria</taxon>
    </lineage>
</organism>
<feature type="transmembrane region" description="Helical" evidence="1">
    <location>
        <begin position="12"/>
        <end position="37"/>
    </location>
</feature>
<proteinExistence type="predicted"/>
<dbReference type="InterPro" id="IPR040416">
    <property type="entry name" value="TMEM181"/>
</dbReference>
<comment type="caution">
    <text evidence="2">The sequence shown here is derived from an EMBL/GenBank/DDBJ whole genome shotgun (WGS) entry which is preliminary data.</text>
</comment>
<evidence type="ECO:0000256" key="1">
    <source>
        <dbReference type="SAM" id="Phobius"/>
    </source>
</evidence>
<dbReference type="EMBL" id="CAJNOT010000292">
    <property type="protein sequence ID" value="CAF0928920.1"/>
    <property type="molecule type" value="Genomic_DNA"/>
</dbReference>
<accession>A0A814BNA7</accession>
<dbReference type="EMBL" id="CAJOBD010000643">
    <property type="protein sequence ID" value="CAF3700418.1"/>
    <property type="molecule type" value="Genomic_DNA"/>
</dbReference>
<evidence type="ECO:0000313" key="3">
    <source>
        <dbReference type="EMBL" id="CAF3700418.1"/>
    </source>
</evidence>
<evidence type="ECO:0000313" key="2">
    <source>
        <dbReference type="EMBL" id="CAF0928920.1"/>
    </source>
</evidence>
<name>A0A814BNA7_9BILA</name>
<dbReference type="Proteomes" id="UP000663836">
    <property type="component" value="Unassembled WGS sequence"/>
</dbReference>
<dbReference type="AlphaFoldDB" id="A0A814BNA7"/>
<sequence length="101" mass="11653">MRLYALHKRQFVAVFVLFFICLFITILIGIAGPSVIIQSSYYKSEDQQKQISGPYKLEASNLDKFHQRLWLTMKTTTDSNGKKKTIYIYINGAPNVLSRCE</sequence>